<accession>A0A3L7AHT5</accession>
<dbReference type="Pfam" id="PF13264">
    <property type="entry name" value="DUF4055"/>
    <property type="match status" value="1"/>
</dbReference>
<protein>
    <submittedName>
        <fullName evidence="2">DUF4055 domain-containing protein</fullName>
    </submittedName>
</protein>
<name>A0A3L7AHT5_9HYPH</name>
<feature type="domain" description="DUF4055" evidence="1">
    <location>
        <begin position="259"/>
        <end position="400"/>
    </location>
</feature>
<dbReference type="AlphaFoldDB" id="A0A3L7AHT5"/>
<dbReference type="InterPro" id="IPR025129">
    <property type="entry name" value="DUF4055"/>
</dbReference>
<organism evidence="2 3">
    <name type="scientific">Xanthobacter tagetidis</name>
    <dbReference type="NCBI Taxonomy" id="60216"/>
    <lineage>
        <taxon>Bacteria</taxon>
        <taxon>Pseudomonadati</taxon>
        <taxon>Pseudomonadota</taxon>
        <taxon>Alphaproteobacteria</taxon>
        <taxon>Hyphomicrobiales</taxon>
        <taxon>Xanthobacteraceae</taxon>
        <taxon>Xanthobacter</taxon>
    </lineage>
</organism>
<evidence type="ECO:0000259" key="1">
    <source>
        <dbReference type="Pfam" id="PF13264"/>
    </source>
</evidence>
<dbReference type="Proteomes" id="UP000269692">
    <property type="component" value="Unassembled WGS sequence"/>
</dbReference>
<sequence length="490" mass="54424">MAEQKKNQGSPSSAYEAMREDWCLIDDIMAGARRIRACGEKYLPRFEEETHEEYKRRLAVSPWRPEFADALRNLASKPFDNEVALAEGASQSIKDIAEDVDARGSNLTAFSREVFKGGIQRGMHAILVDFPEMDPQATRADERRAGARPYWVTVAATDILALYIGMVDGKEAVVHLRLRENSIERDGYGEKTVERVREFNAAPGTVPEWVLWRKVKGADGKETWGEERRGFIRRGEKTTIPLALFWTGERHGEQMVQPPLIDLAQMQIELYQSMSRKEEILTFAGSPMLKGKGFKKPTEGTVSVGPKCVVFAPPGENGAETDFDFIQPNAANIKEIREDIEGIIADMKRLGMQPLTPKSGNVTATTTSVEAAKAHSAVECWALGLKDVLEQAFVFTAEWLKEEPTVEVIVDTDFAVEPFAQAPLDALNKARERKDISQRTYWGGLKRFGVLPQDHDADAEEEAIASEGEAPVPEIIIDPITGQPVVPPAA</sequence>
<gene>
    <name evidence="2" type="ORF">D9R14_07570</name>
</gene>
<comment type="caution">
    <text evidence="2">The sequence shown here is derived from an EMBL/GenBank/DDBJ whole genome shotgun (WGS) entry which is preliminary data.</text>
</comment>
<evidence type="ECO:0000313" key="3">
    <source>
        <dbReference type="Proteomes" id="UP000269692"/>
    </source>
</evidence>
<dbReference type="RefSeq" id="WP_121622725.1">
    <property type="nucleotide sequence ID" value="NZ_JACIIW010000001.1"/>
</dbReference>
<evidence type="ECO:0000313" key="2">
    <source>
        <dbReference type="EMBL" id="RLP79515.1"/>
    </source>
</evidence>
<dbReference type="OrthoDB" id="6668483at2"/>
<reference evidence="2 3" key="1">
    <citation type="submission" date="2018-10" db="EMBL/GenBank/DDBJ databases">
        <title>Xanthobacter tagetidis genome sequencing and assembly.</title>
        <authorList>
            <person name="Maclea K.S."/>
            <person name="Goen A.E."/>
            <person name="Fatima S.A."/>
        </authorList>
    </citation>
    <scope>NUCLEOTIDE SEQUENCE [LARGE SCALE GENOMIC DNA]</scope>
    <source>
        <strain evidence="2 3">ATCC 700314</strain>
    </source>
</reference>
<dbReference type="EMBL" id="RCTF01000005">
    <property type="protein sequence ID" value="RLP79515.1"/>
    <property type="molecule type" value="Genomic_DNA"/>
</dbReference>
<proteinExistence type="predicted"/>
<keyword evidence="3" id="KW-1185">Reference proteome</keyword>